<keyword evidence="3" id="KW-0547">Nucleotide-binding</keyword>
<feature type="compositionally biased region" description="Basic and acidic residues" evidence="6">
    <location>
        <begin position="330"/>
        <end position="340"/>
    </location>
</feature>
<feature type="compositionally biased region" description="Basic and acidic residues" evidence="6">
    <location>
        <begin position="307"/>
        <end position="316"/>
    </location>
</feature>
<evidence type="ECO:0000256" key="2">
    <source>
        <dbReference type="ARBA" id="ARBA00022679"/>
    </source>
</evidence>
<gene>
    <name evidence="9" type="ORF">GCM10023205_71730</name>
</gene>
<dbReference type="Gene3D" id="3.30.200.20">
    <property type="entry name" value="Phosphorylase Kinase, domain 1"/>
    <property type="match status" value="1"/>
</dbReference>
<dbReference type="SUPFAM" id="SSF56112">
    <property type="entry name" value="Protein kinase-like (PK-like)"/>
    <property type="match status" value="1"/>
</dbReference>
<evidence type="ECO:0000256" key="3">
    <source>
        <dbReference type="ARBA" id="ARBA00022741"/>
    </source>
</evidence>
<dbReference type="Gene3D" id="1.10.510.10">
    <property type="entry name" value="Transferase(Phosphotransferase) domain 1"/>
    <property type="match status" value="1"/>
</dbReference>
<keyword evidence="4" id="KW-0418">Kinase</keyword>
<organism evidence="9 10">
    <name type="scientific">Yinghuangia aomiensis</name>
    <dbReference type="NCBI Taxonomy" id="676205"/>
    <lineage>
        <taxon>Bacteria</taxon>
        <taxon>Bacillati</taxon>
        <taxon>Actinomycetota</taxon>
        <taxon>Actinomycetes</taxon>
        <taxon>Kitasatosporales</taxon>
        <taxon>Streptomycetaceae</taxon>
        <taxon>Yinghuangia</taxon>
    </lineage>
</organism>
<dbReference type="EC" id="2.7.11.1" evidence="1"/>
<dbReference type="Pfam" id="PF00069">
    <property type="entry name" value="Pkinase"/>
    <property type="match status" value="1"/>
</dbReference>
<feature type="compositionally biased region" description="Low complexity" evidence="6">
    <location>
        <begin position="375"/>
        <end position="388"/>
    </location>
</feature>
<keyword evidence="10" id="KW-1185">Reference proteome</keyword>
<feature type="compositionally biased region" description="Low complexity" evidence="6">
    <location>
        <begin position="341"/>
        <end position="356"/>
    </location>
</feature>
<feature type="compositionally biased region" description="Low complexity" evidence="6">
    <location>
        <begin position="399"/>
        <end position="411"/>
    </location>
</feature>
<comment type="caution">
    <text evidence="9">The sequence shown here is derived from an EMBL/GenBank/DDBJ whole genome shotgun (WGS) entry which is preliminary data.</text>
</comment>
<evidence type="ECO:0000256" key="1">
    <source>
        <dbReference type="ARBA" id="ARBA00012513"/>
    </source>
</evidence>
<feature type="transmembrane region" description="Helical" evidence="7">
    <location>
        <begin position="587"/>
        <end position="609"/>
    </location>
</feature>
<dbReference type="CDD" id="cd14014">
    <property type="entry name" value="STKc_PknB_like"/>
    <property type="match status" value="1"/>
</dbReference>
<evidence type="ECO:0000256" key="6">
    <source>
        <dbReference type="SAM" id="MobiDB-lite"/>
    </source>
</evidence>
<dbReference type="RefSeq" id="WP_345680002.1">
    <property type="nucleotide sequence ID" value="NZ_BAABHS010000039.1"/>
</dbReference>
<keyword evidence="7" id="KW-0472">Membrane</keyword>
<evidence type="ECO:0000256" key="4">
    <source>
        <dbReference type="ARBA" id="ARBA00022777"/>
    </source>
</evidence>
<dbReference type="EMBL" id="BAABHS010000039">
    <property type="protein sequence ID" value="GAA4990121.1"/>
    <property type="molecule type" value="Genomic_DNA"/>
</dbReference>
<sequence length="653" mass="64954">MEALKPGDPGVVGRYRLSARLGDGRLGAVFLGADEDGETVAIRLVRPDLATDAKFLGRFRKATDAVRAVDGAHVARVLDADADGTPPWLAAEYAPGITLADAVRDHGPLPEEALRALGSALARALAAVHEAKVTHQGLSAATVQLTEHGPQITDLGISAMLGADASSALPAPEQATGGGVRPATDVFALAGVVCAAAGVAPYGDTTGPALAQKVLRSAPDLAGLPEDLVEIVAKCLAKRPDARPSAAELAQLFDGEDATSAAWLPKAIRAAVAEATKTAADAAAESAKKAPKPAAKPAAKKTTAKAPESDAGKDAAKPAATESASGPAKDAAKGSAEDAPKAAAKSPAKKTSPSAAEGADAKASPKAGANDTTKVAIPVPAAAAAASAAKDDADDDGDATPAATPAVPRQTRPADKDKGKDKAAESPADAGSAKPAGTLPAPGPDKATDAKADKPTDEDGTDAAKDDPAAPTVVVKSPPASDNGNGNKPGKGAKAAATPAAAPTVVVDRPLDQPQLLKPRLVSEAAAAAAPAPAAVPTPRREAPVADPTVVAPRNVAAAAPAAYPTPFPNAVPAETAAPAKREAKDAIWYAVIALVGLTSAGLAVYRLIDGDWRDLQNPVMGYVLPGIALVCGLAGILVLALAVKDRGRTPEV</sequence>
<dbReference type="Proteomes" id="UP001500466">
    <property type="component" value="Unassembled WGS sequence"/>
</dbReference>
<dbReference type="PROSITE" id="PS50011">
    <property type="entry name" value="PROTEIN_KINASE_DOM"/>
    <property type="match status" value="1"/>
</dbReference>
<evidence type="ECO:0000256" key="7">
    <source>
        <dbReference type="SAM" id="Phobius"/>
    </source>
</evidence>
<keyword evidence="2" id="KW-0808">Transferase</keyword>
<feature type="region of interest" description="Disordered" evidence="6">
    <location>
        <begin position="283"/>
        <end position="510"/>
    </location>
</feature>
<keyword evidence="5" id="KW-0067">ATP-binding</keyword>
<evidence type="ECO:0000313" key="10">
    <source>
        <dbReference type="Proteomes" id="UP001500466"/>
    </source>
</evidence>
<feature type="compositionally biased region" description="Basic and acidic residues" evidence="6">
    <location>
        <begin position="412"/>
        <end position="424"/>
    </location>
</feature>
<dbReference type="PANTHER" id="PTHR43671:SF13">
    <property type="entry name" value="SERINE_THREONINE-PROTEIN KINASE NEK2"/>
    <property type="match status" value="1"/>
</dbReference>
<reference evidence="10" key="1">
    <citation type="journal article" date="2019" name="Int. J. Syst. Evol. Microbiol.">
        <title>The Global Catalogue of Microorganisms (GCM) 10K type strain sequencing project: providing services to taxonomists for standard genome sequencing and annotation.</title>
        <authorList>
            <consortium name="The Broad Institute Genomics Platform"/>
            <consortium name="The Broad Institute Genome Sequencing Center for Infectious Disease"/>
            <person name="Wu L."/>
            <person name="Ma J."/>
        </authorList>
    </citation>
    <scope>NUCLEOTIDE SEQUENCE [LARGE SCALE GENOMIC DNA]</scope>
    <source>
        <strain evidence="10">JCM 17986</strain>
    </source>
</reference>
<proteinExistence type="predicted"/>
<feature type="transmembrane region" description="Helical" evidence="7">
    <location>
        <begin position="621"/>
        <end position="644"/>
    </location>
</feature>
<dbReference type="InterPro" id="IPR000719">
    <property type="entry name" value="Prot_kinase_dom"/>
</dbReference>
<dbReference type="InterPro" id="IPR011009">
    <property type="entry name" value="Kinase-like_dom_sf"/>
</dbReference>
<feature type="compositionally biased region" description="Basic and acidic residues" evidence="6">
    <location>
        <begin position="446"/>
        <end position="468"/>
    </location>
</feature>
<feature type="domain" description="Protein kinase" evidence="8">
    <location>
        <begin position="15"/>
        <end position="264"/>
    </location>
</feature>
<feature type="compositionally biased region" description="Low complexity" evidence="6">
    <location>
        <begin position="483"/>
        <end position="504"/>
    </location>
</feature>
<evidence type="ECO:0000256" key="5">
    <source>
        <dbReference type="ARBA" id="ARBA00022840"/>
    </source>
</evidence>
<evidence type="ECO:0000313" key="9">
    <source>
        <dbReference type="EMBL" id="GAA4990121.1"/>
    </source>
</evidence>
<protein>
    <recommendedName>
        <fullName evidence="1">non-specific serine/threonine protein kinase</fullName>
        <ecNumber evidence="1">2.7.11.1</ecNumber>
    </recommendedName>
</protein>
<keyword evidence="7" id="KW-1133">Transmembrane helix</keyword>
<keyword evidence="7" id="KW-0812">Transmembrane</keyword>
<dbReference type="PANTHER" id="PTHR43671">
    <property type="entry name" value="SERINE/THREONINE-PROTEIN KINASE NEK"/>
    <property type="match status" value="1"/>
</dbReference>
<name>A0ABP9I8G3_9ACTN</name>
<dbReference type="InterPro" id="IPR050660">
    <property type="entry name" value="NEK_Ser/Thr_kinase"/>
</dbReference>
<evidence type="ECO:0000259" key="8">
    <source>
        <dbReference type="PROSITE" id="PS50011"/>
    </source>
</evidence>
<accession>A0ABP9I8G3</accession>